<dbReference type="Gene3D" id="3.80.30.30">
    <property type="match status" value="1"/>
</dbReference>
<dbReference type="InterPro" id="IPR040086">
    <property type="entry name" value="MJ0683-like"/>
</dbReference>
<organism evidence="5 6">
    <name type="scientific">Absicoccus porci</name>
    <dbReference type="NCBI Taxonomy" id="2486576"/>
    <lineage>
        <taxon>Bacteria</taxon>
        <taxon>Bacillati</taxon>
        <taxon>Bacillota</taxon>
        <taxon>Erysipelotrichia</taxon>
        <taxon>Erysipelotrichales</taxon>
        <taxon>Erysipelotrichaceae</taxon>
        <taxon>Absicoccus</taxon>
    </lineage>
</organism>
<feature type="domain" description="Radical SAM core" evidence="4">
    <location>
        <begin position="16"/>
        <end position="180"/>
    </location>
</feature>
<protein>
    <submittedName>
        <fullName evidence="5">Radical SAM protein</fullName>
    </submittedName>
</protein>
<dbReference type="RefSeq" id="WP_128519311.1">
    <property type="nucleotide sequence ID" value="NZ_RJQC01000001.1"/>
</dbReference>
<evidence type="ECO:0000259" key="4">
    <source>
        <dbReference type="Pfam" id="PF04055"/>
    </source>
</evidence>
<dbReference type="PANTHER" id="PTHR43432:SF5">
    <property type="entry name" value="ELP3_MIAA_NIFB-LIKE RADICAL SAM CORE DOMAIN-CONTAINING PROTEIN"/>
    <property type="match status" value="1"/>
</dbReference>
<gene>
    <name evidence="5" type="ORF">EDX97_00725</name>
</gene>
<dbReference type="EMBL" id="RJQC01000001">
    <property type="protein sequence ID" value="RNM31131.1"/>
    <property type="molecule type" value="Genomic_DNA"/>
</dbReference>
<dbReference type="GO" id="GO:0046872">
    <property type="term" value="F:metal ion binding"/>
    <property type="evidence" value="ECO:0007669"/>
    <property type="project" value="UniProtKB-KW"/>
</dbReference>
<dbReference type="Pfam" id="PF04055">
    <property type="entry name" value="Radical_SAM"/>
    <property type="match status" value="1"/>
</dbReference>
<dbReference type="OrthoDB" id="9785699at2"/>
<evidence type="ECO:0000313" key="5">
    <source>
        <dbReference type="EMBL" id="RNM31131.1"/>
    </source>
</evidence>
<name>A0A3N0I271_9FIRM</name>
<proteinExistence type="predicted"/>
<dbReference type="SFLD" id="SFLDG01084">
    <property type="entry name" value="Uncharacterised_Radical_SAM_Su"/>
    <property type="match status" value="1"/>
</dbReference>
<dbReference type="InterPro" id="IPR007197">
    <property type="entry name" value="rSAM"/>
</dbReference>
<keyword evidence="2" id="KW-0408">Iron</keyword>
<comment type="caution">
    <text evidence="5">The sequence shown here is derived from an EMBL/GenBank/DDBJ whole genome shotgun (WGS) entry which is preliminary data.</text>
</comment>
<evidence type="ECO:0000256" key="1">
    <source>
        <dbReference type="ARBA" id="ARBA00022723"/>
    </source>
</evidence>
<evidence type="ECO:0000256" key="2">
    <source>
        <dbReference type="ARBA" id="ARBA00023004"/>
    </source>
</evidence>
<dbReference type="PANTHER" id="PTHR43432">
    <property type="entry name" value="SLR0285 PROTEIN"/>
    <property type="match status" value="1"/>
</dbReference>
<dbReference type="GO" id="GO:0003824">
    <property type="term" value="F:catalytic activity"/>
    <property type="evidence" value="ECO:0007669"/>
    <property type="project" value="InterPro"/>
</dbReference>
<dbReference type="GO" id="GO:0051536">
    <property type="term" value="F:iron-sulfur cluster binding"/>
    <property type="evidence" value="ECO:0007669"/>
    <property type="project" value="UniProtKB-KW"/>
</dbReference>
<accession>A0A3N0I271</accession>
<dbReference type="Proteomes" id="UP000276568">
    <property type="component" value="Unassembled WGS sequence"/>
</dbReference>
<keyword evidence="6" id="KW-1185">Reference proteome</keyword>
<dbReference type="SUPFAM" id="SSF102114">
    <property type="entry name" value="Radical SAM enzymes"/>
    <property type="match status" value="1"/>
</dbReference>
<reference evidence="5 6" key="1">
    <citation type="submission" date="2018-11" db="EMBL/GenBank/DDBJ databases">
        <title>Clostridium sp. nov., a member of the family Erysipelotrichaceae isolated from pig faeces.</title>
        <authorList>
            <person name="Chang Y.-H."/>
        </authorList>
    </citation>
    <scope>NUCLEOTIDE SEQUENCE [LARGE SCALE GENOMIC DNA]</scope>
    <source>
        <strain evidence="5 6">YH-panp20</strain>
    </source>
</reference>
<evidence type="ECO:0000256" key="3">
    <source>
        <dbReference type="ARBA" id="ARBA00023014"/>
    </source>
</evidence>
<dbReference type="AlphaFoldDB" id="A0A3N0I271"/>
<sequence length="287" mass="33108">MHVVEAKSLLTKWNAINIYRGCTHGCIYCDSRSACYHFDHAFEDVEVKQNAPVLLEQILKTKRKKIMISTGSMSDPYQPIEKKWELTRTCLQLIDRYGFGATLITKSDLVLRDLDLLAHIHHQAKAVVQMSLTCASDTMSHILEPHVCTSRRRYEVLKACQARGIPTIVWLTPVLPYLTDTRQNLKQILDWCIDADVKGILCFHAGMTLRKGSRDYYYQMLDASFPGLKQRYEKVYGNAYEVMSQHNKEWMQLFHSTCQAAGIMDDPEEIFHYTSTLDPSYEPLTLF</sequence>
<dbReference type="InterPro" id="IPR058240">
    <property type="entry name" value="rSAM_sf"/>
</dbReference>
<dbReference type="SFLD" id="SFLDS00029">
    <property type="entry name" value="Radical_SAM"/>
    <property type="match status" value="1"/>
</dbReference>
<keyword evidence="3" id="KW-0411">Iron-sulfur</keyword>
<keyword evidence="1" id="KW-0479">Metal-binding</keyword>
<evidence type="ECO:0000313" key="6">
    <source>
        <dbReference type="Proteomes" id="UP000276568"/>
    </source>
</evidence>